<dbReference type="GO" id="GO:0070525">
    <property type="term" value="P:tRNA threonylcarbamoyladenosine metabolic process"/>
    <property type="evidence" value="ECO:0007669"/>
    <property type="project" value="TreeGrafter"/>
</dbReference>
<dbReference type="Proteomes" id="UP000515788">
    <property type="component" value="Chromosome 8"/>
</dbReference>
<evidence type="ECO:0000313" key="3">
    <source>
        <dbReference type="Proteomes" id="UP000515788"/>
    </source>
</evidence>
<dbReference type="PANTHER" id="PTHR31283">
    <property type="entry name" value="EKC/KEOPS COMPLEX SUBUNIT PCC1 FAMILY MEMBER"/>
    <property type="match status" value="1"/>
</dbReference>
<keyword evidence="3" id="KW-1185">Reference proteome</keyword>
<dbReference type="GO" id="GO:0000408">
    <property type="term" value="C:EKC/KEOPS complex"/>
    <property type="evidence" value="ECO:0007669"/>
    <property type="project" value="TreeGrafter"/>
</dbReference>
<gene>
    <name evidence="2" type="ORF">HG536_0H02180</name>
</gene>
<dbReference type="EMBL" id="CP059253">
    <property type="protein sequence ID" value="QLL34843.1"/>
    <property type="molecule type" value="Genomic_DNA"/>
</dbReference>
<dbReference type="OrthoDB" id="10025739at2759"/>
<dbReference type="PANTHER" id="PTHR31283:SF5">
    <property type="entry name" value="EKC_KEOPS COMPLEX SUBUNIT LAGE3"/>
    <property type="match status" value="1"/>
</dbReference>
<dbReference type="Gene3D" id="3.30.310.50">
    <property type="entry name" value="Alpha-D-phosphohexomutase, C-terminal domain"/>
    <property type="match status" value="1"/>
</dbReference>
<comment type="similarity">
    <text evidence="1">Belongs to the CTAG/PCC1 family.</text>
</comment>
<protein>
    <recommendedName>
        <fullName evidence="4">Transcription factor Pcc1</fullName>
    </recommendedName>
</protein>
<name>A0A7G3ZMV7_9SACH</name>
<dbReference type="InterPro" id="IPR015419">
    <property type="entry name" value="CTAG/Pcc1"/>
</dbReference>
<proteinExistence type="inferred from homology"/>
<dbReference type="AlphaFoldDB" id="A0A7G3ZMV7"/>
<evidence type="ECO:0000313" key="2">
    <source>
        <dbReference type="EMBL" id="QLL34843.1"/>
    </source>
</evidence>
<dbReference type="Pfam" id="PF09341">
    <property type="entry name" value="Pcc1"/>
    <property type="match status" value="1"/>
</dbReference>
<reference evidence="2 3" key="1">
    <citation type="submission" date="2020-06" db="EMBL/GenBank/DDBJ databases">
        <title>The yeast mating-type switching endonuclease HO is a domesticated member of an unorthodox homing genetic element family.</title>
        <authorList>
            <person name="Coughlan A.Y."/>
            <person name="Lombardi L."/>
            <person name="Braun-Galleani S."/>
            <person name="Martos A.R."/>
            <person name="Galeote V."/>
            <person name="Bigey F."/>
            <person name="Dequin S."/>
            <person name="Byrne K.P."/>
            <person name="Wolfe K.H."/>
        </authorList>
    </citation>
    <scope>NUCLEOTIDE SEQUENCE [LARGE SCALE GENOMIC DNA]</scope>
    <source>
        <strain evidence="2 3">CBS764</strain>
    </source>
</reference>
<dbReference type="FunFam" id="3.30.310.50:FF:000014">
    <property type="entry name" value="EKC/KEOPS complex subunit PCC1"/>
    <property type="match status" value="1"/>
</dbReference>
<evidence type="ECO:0000256" key="1">
    <source>
        <dbReference type="ARBA" id="ARBA00007073"/>
    </source>
</evidence>
<accession>A0A7G3ZMV7</accession>
<sequence length="92" mass="10155">MGLDHSLKLEIPFENARQATIAKEVLKPDPILKPQDFQVHYTTAKNVLLVSFQSIDDRVLRVGVSSVIDSIKTIIETIDELDGPPISSSPTI</sequence>
<organism evidence="2 3">
    <name type="scientific">Torulaspora globosa</name>
    <dbReference type="NCBI Taxonomy" id="48254"/>
    <lineage>
        <taxon>Eukaryota</taxon>
        <taxon>Fungi</taxon>
        <taxon>Dikarya</taxon>
        <taxon>Ascomycota</taxon>
        <taxon>Saccharomycotina</taxon>
        <taxon>Saccharomycetes</taxon>
        <taxon>Saccharomycetales</taxon>
        <taxon>Saccharomycetaceae</taxon>
        <taxon>Torulaspora</taxon>
    </lineage>
</organism>
<dbReference type="GeneID" id="59328109"/>
<dbReference type="RefSeq" id="XP_037141517.1">
    <property type="nucleotide sequence ID" value="XM_037285621.1"/>
</dbReference>
<evidence type="ECO:0008006" key="4">
    <source>
        <dbReference type="Google" id="ProtNLM"/>
    </source>
</evidence>
<dbReference type="KEGG" id="tgb:HG536_0H02180"/>